<evidence type="ECO:0000256" key="6">
    <source>
        <dbReference type="ARBA" id="ARBA00072562"/>
    </source>
</evidence>
<dbReference type="Pfam" id="PF16493">
    <property type="entry name" value="Meis_PKNOX_N"/>
    <property type="match status" value="1"/>
</dbReference>
<keyword evidence="11" id="KW-1185">Reference proteome</keyword>
<dbReference type="AlphaFoldDB" id="A0A158P8C1"/>
<keyword evidence="4 8" id="KW-0371">Homeobox</keyword>
<dbReference type="GO" id="GO:0005634">
    <property type="term" value="C:nucleus"/>
    <property type="evidence" value="ECO:0007669"/>
    <property type="project" value="UniProtKB-SubCell"/>
</dbReference>
<dbReference type="InterPro" id="IPR001356">
    <property type="entry name" value="HD"/>
</dbReference>
<comment type="subcellular location">
    <subcellularLocation>
        <location evidence="1 8">Nucleus</location>
    </subcellularLocation>
</comment>
<proteinExistence type="inferred from homology"/>
<evidence type="ECO:0000259" key="10">
    <source>
        <dbReference type="PROSITE" id="PS50071"/>
    </source>
</evidence>
<evidence type="ECO:0000256" key="8">
    <source>
        <dbReference type="PROSITE-ProRule" id="PRU00108"/>
    </source>
</evidence>
<feature type="compositionally biased region" description="Polar residues" evidence="9">
    <location>
        <begin position="143"/>
        <end position="162"/>
    </location>
</feature>
<evidence type="ECO:0000313" key="11">
    <source>
        <dbReference type="Proteomes" id="UP000035642"/>
    </source>
</evidence>
<feature type="region of interest" description="Disordered" evidence="9">
    <location>
        <begin position="139"/>
        <end position="197"/>
    </location>
</feature>
<name>A0A158P8C1_ANGCA</name>
<organism evidence="11 12">
    <name type="scientific">Angiostrongylus cantonensis</name>
    <name type="common">Rat lungworm</name>
    <dbReference type="NCBI Taxonomy" id="6313"/>
    <lineage>
        <taxon>Eukaryota</taxon>
        <taxon>Metazoa</taxon>
        <taxon>Ecdysozoa</taxon>
        <taxon>Nematoda</taxon>
        <taxon>Chromadorea</taxon>
        <taxon>Rhabditida</taxon>
        <taxon>Rhabditina</taxon>
        <taxon>Rhabditomorpha</taxon>
        <taxon>Strongyloidea</taxon>
        <taxon>Metastrongylidae</taxon>
        <taxon>Angiostrongylus</taxon>
    </lineage>
</organism>
<keyword evidence="5 8" id="KW-0539">Nucleus</keyword>
<comment type="similarity">
    <text evidence="2">Belongs to the TALE/MEIS homeobox family.</text>
</comment>
<feature type="domain" description="Homeobox" evidence="10">
    <location>
        <begin position="261"/>
        <end position="324"/>
    </location>
</feature>
<dbReference type="InterPro" id="IPR032453">
    <property type="entry name" value="PKNOX/Meis_N"/>
</dbReference>
<dbReference type="GO" id="GO:0000987">
    <property type="term" value="F:cis-regulatory region sequence-specific DNA binding"/>
    <property type="evidence" value="ECO:0007669"/>
    <property type="project" value="UniProtKB-ARBA"/>
</dbReference>
<dbReference type="InterPro" id="IPR050224">
    <property type="entry name" value="TALE_homeobox"/>
</dbReference>
<sequence length="401" mass="44422">MYPLGGPMSTSDQMMHPHLDEQVKRDKNSYRHPLFPLLTVLFEKCELATSTPRDQNRDGTSSNDVCSSNSFKEDLAEFVKMENTFYVPNRELDNLMLQSIQMLRFHLLELEKVHELCDNFCNRYVTCLKGKMPMDIVGDERASSSQPPMSPGSTAQSASPSMGTPMRLGPSMNYPLPSQPGHPLAMGGTSPSAAGTSQTLPMQVVNSPSRCALMKCSKTKIDDLLNCSNIIYCDELLSLCGSNEDGRESVLSDGQNGSINGHKRKVPKVFSKEAITKFRAWLFQNLTHPYPSEEQKKQLANDTGLTILQVNNWFINARRRIVQPMIDQSNRAGRAPAVSVFKNRRRNRSDQSPGPSPDLGAGYSPDAAAAVTMPMAYPGADIYNMQRTMFPAAPYSAFPNP</sequence>
<feature type="DNA-binding region" description="Homeobox" evidence="8">
    <location>
        <begin position="263"/>
        <end position="325"/>
    </location>
</feature>
<dbReference type="FunFam" id="1.10.10.60:FF:000004">
    <property type="entry name" value="Meis2 homeobox isoform 2c"/>
    <property type="match status" value="1"/>
</dbReference>
<feature type="region of interest" description="Disordered" evidence="9">
    <location>
        <begin position="332"/>
        <end position="363"/>
    </location>
</feature>
<evidence type="ECO:0000256" key="5">
    <source>
        <dbReference type="ARBA" id="ARBA00023242"/>
    </source>
</evidence>
<protein>
    <recommendedName>
        <fullName evidence="6">Homeobox protein unc-62</fullName>
    </recommendedName>
    <alternativeName>
        <fullName evidence="7">Uncoordinated protein 62</fullName>
    </alternativeName>
</protein>
<dbReference type="SUPFAM" id="SSF46689">
    <property type="entry name" value="Homeodomain-like"/>
    <property type="match status" value="1"/>
</dbReference>
<accession>A0A158P8C1</accession>
<dbReference type="PANTHER" id="PTHR11850">
    <property type="entry name" value="HOMEOBOX PROTEIN TRANSCRIPTION FACTORS"/>
    <property type="match status" value="1"/>
</dbReference>
<evidence type="ECO:0000256" key="9">
    <source>
        <dbReference type="SAM" id="MobiDB-lite"/>
    </source>
</evidence>
<dbReference type="InterPro" id="IPR009057">
    <property type="entry name" value="Homeodomain-like_sf"/>
</dbReference>
<dbReference type="Proteomes" id="UP000035642">
    <property type="component" value="Unassembled WGS sequence"/>
</dbReference>
<dbReference type="STRING" id="6313.A0A158P8C1"/>
<reference evidence="11" key="1">
    <citation type="submission" date="2012-09" db="EMBL/GenBank/DDBJ databases">
        <authorList>
            <person name="Martin A.A."/>
        </authorList>
    </citation>
    <scope>NUCLEOTIDE SEQUENCE</scope>
</reference>
<dbReference type="InterPro" id="IPR008422">
    <property type="entry name" value="KN_HD"/>
</dbReference>
<evidence type="ECO:0000256" key="7">
    <source>
        <dbReference type="ARBA" id="ARBA00083268"/>
    </source>
</evidence>
<dbReference type="GO" id="GO:0006355">
    <property type="term" value="P:regulation of DNA-templated transcription"/>
    <property type="evidence" value="ECO:0007669"/>
    <property type="project" value="InterPro"/>
</dbReference>
<evidence type="ECO:0000256" key="2">
    <source>
        <dbReference type="ARBA" id="ARBA00009661"/>
    </source>
</evidence>
<dbReference type="Pfam" id="PF05920">
    <property type="entry name" value="Homeobox_KN"/>
    <property type="match status" value="1"/>
</dbReference>
<evidence type="ECO:0000256" key="3">
    <source>
        <dbReference type="ARBA" id="ARBA00023125"/>
    </source>
</evidence>
<dbReference type="GO" id="GO:0048663">
    <property type="term" value="P:neuron fate commitment"/>
    <property type="evidence" value="ECO:0007669"/>
    <property type="project" value="UniProtKB-ARBA"/>
</dbReference>
<dbReference type="PROSITE" id="PS50071">
    <property type="entry name" value="HOMEOBOX_2"/>
    <property type="match status" value="1"/>
</dbReference>
<evidence type="ECO:0000313" key="12">
    <source>
        <dbReference type="WBParaSite" id="ACAC_0000691601-mRNA-1"/>
    </source>
</evidence>
<evidence type="ECO:0000256" key="1">
    <source>
        <dbReference type="ARBA" id="ARBA00004123"/>
    </source>
</evidence>
<reference evidence="12" key="2">
    <citation type="submission" date="2016-04" db="UniProtKB">
        <authorList>
            <consortium name="WormBaseParasite"/>
        </authorList>
    </citation>
    <scope>IDENTIFICATION</scope>
</reference>
<dbReference type="Gene3D" id="1.10.10.60">
    <property type="entry name" value="Homeodomain-like"/>
    <property type="match status" value="1"/>
</dbReference>
<dbReference type="CDD" id="cd00086">
    <property type="entry name" value="homeodomain"/>
    <property type="match status" value="1"/>
</dbReference>
<dbReference type="SMART" id="SM00389">
    <property type="entry name" value="HOX"/>
    <property type="match status" value="1"/>
</dbReference>
<keyword evidence="3 8" id="KW-0238">DNA-binding</keyword>
<evidence type="ECO:0000256" key="4">
    <source>
        <dbReference type="ARBA" id="ARBA00023155"/>
    </source>
</evidence>
<dbReference type="WBParaSite" id="ACAC_0000691601-mRNA-1">
    <property type="protein sequence ID" value="ACAC_0000691601-mRNA-1"/>
    <property type="gene ID" value="ACAC_0000691601"/>
</dbReference>